<comment type="subcellular location">
    <subcellularLocation>
        <location evidence="1">Cell junction</location>
        <location evidence="1">Tight junction</location>
    </subcellularLocation>
    <subcellularLocation>
        <location evidence="2">Cell membrane</location>
        <topology evidence="2">Multi-pass membrane protein</topology>
    </subcellularLocation>
</comment>
<dbReference type="Gene3D" id="1.20.140.150">
    <property type="match status" value="1"/>
</dbReference>
<keyword evidence="12" id="KW-1185">Reference proteome</keyword>
<comment type="similarity">
    <text evidence="3">Belongs to the claudin family.</text>
</comment>
<evidence type="ECO:0000256" key="5">
    <source>
        <dbReference type="ARBA" id="ARBA00022475"/>
    </source>
</evidence>
<keyword evidence="9 10" id="KW-0472">Membrane</keyword>
<dbReference type="GO" id="GO:0005886">
    <property type="term" value="C:plasma membrane"/>
    <property type="evidence" value="ECO:0007669"/>
    <property type="project" value="UniProtKB-SubCell"/>
</dbReference>
<evidence type="ECO:0000256" key="2">
    <source>
        <dbReference type="ARBA" id="ARBA00004651"/>
    </source>
</evidence>
<organism evidence="11 12">
    <name type="scientific">Oryzias javanicus</name>
    <name type="common">Javanese ricefish</name>
    <name type="synonym">Aplocheilus javanicus</name>
    <dbReference type="NCBI Taxonomy" id="123683"/>
    <lineage>
        <taxon>Eukaryota</taxon>
        <taxon>Metazoa</taxon>
        <taxon>Chordata</taxon>
        <taxon>Craniata</taxon>
        <taxon>Vertebrata</taxon>
        <taxon>Euteleostomi</taxon>
        <taxon>Actinopterygii</taxon>
        <taxon>Neopterygii</taxon>
        <taxon>Teleostei</taxon>
        <taxon>Neoteleostei</taxon>
        <taxon>Acanthomorphata</taxon>
        <taxon>Ovalentaria</taxon>
        <taxon>Atherinomorphae</taxon>
        <taxon>Beloniformes</taxon>
        <taxon>Adrianichthyidae</taxon>
        <taxon>Oryziinae</taxon>
        <taxon>Oryzias</taxon>
    </lineage>
</organism>
<keyword evidence="5" id="KW-1003">Cell membrane</keyword>
<evidence type="ECO:0000313" key="11">
    <source>
        <dbReference type="EMBL" id="RVE65273.1"/>
    </source>
</evidence>
<evidence type="ECO:0000256" key="8">
    <source>
        <dbReference type="ARBA" id="ARBA00022989"/>
    </source>
</evidence>
<dbReference type="EMBL" id="CM012449">
    <property type="protein sequence ID" value="RVE65273.1"/>
    <property type="molecule type" value="Genomic_DNA"/>
</dbReference>
<feature type="transmembrane region" description="Helical" evidence="10">
    <location>
        <begin position="115"/>
        <end position="142"/>
    </location>
</feature>
<evidence type="ECO:0000256" key="10">
    <source>
        <dbReference type="SAM" id="Phobius"/>
    </source>
</evidence>
<dbReference type="InterPro" id="IPR004031">
    <property type="entry name" value="PMP22/EMP/MP20/Claudin"/>
</dbReference>
<evidence type="ECO:0008006" key="13">
    <source>
        <dbReference type="Google" id="ProtNLM"/>
    </source>
</evidence>
<evidence type="ECO:0000256" key="3">
    <source>
        <dbReference type="ARBA" id="ARBA00008295"/>
    </source>
</evidence>
<protein>
    <recommendedName>
        <fullName evidence="13">Claudin</fullName>
    </recommendedName>
</protein>
<accession>A0A437CSP9</accession>
<dbReference type="PANTHER" id="PTHR12002">
    <property type="entry name" value="CLAUDIN"/>
    <property type="match status" value="1"/>
</dbReference>
<keyword evidence="7" id="KW-0965">Cell junction</keyword>
<evidence type="ECO:0000256" key="7">
    <source>
        <dbReference type="ARBA" id="ARBA00022949"/>
    </source>
</evidence>
<evidence type="ECO:0000313" key="12">
    <source>
        <dbReference type="Proteomes" id="UP000283210"/>
    </source>
</evidence>
<reference evidence="11 12" key="1">
    <citation type="submission" date="2018-11" db="EMBL/GenBank/DDBJ databases">
        <authorList>
            <person name="Lopez-Roques C."/>
            <person name="Donnadieu C."/>
            <person name="Bouchez O."/>
            <person name="Klopp C."/>
            <person name="Cabau C."/>
            <person name="Zahm M."/>
        </authorList>
    </citation>
    <scope>NUCLEOTIDE SEQUENCE [LARGE SCALE GENOMIC DNA]</scope>
    <source>
        <strain evidence="11">RS831</strain>
        <tissue evidence="11">Whole body</tissue>
    </source>
</reference>
<gene>
    <name evidence="11" type="ORF">OJAV_G00133660</name>
</gene>
<evidence type="ECO:0000256" key="1">
    <source>
        <dbReference type="ARBA" id="ARBA00004435"/>
    </source>
</evidence>
<feature type="transmembrane region" description="Helical" evidence="10">
    <location>
        <begin position="162"/>
        <end position="185"/>
    </location>
</feature>
<evidence type="ECO:0000256" key="9">
    <source>
        <dbReference type="ARBA" id="ARBA00023136"/>
    </source>
</evidence>
<dbReference type="Pfam" id="PF00822">
    <property type="entry name" value="PMP22_Claudin"/>
    <property type="match status" value="1"/>
</dbReference>
<dbReference type="GO" id="GO:0005198">
    <property type="term" value="F:structural molecule activity"/>
    <property type="evidence" value="ECO:0007669"/>
    <property type="project" value="InterPro"/>
</dbReference>
<feature type="transmembrane region" description="Helical" evidence="10">
    <location>
        <begin position="81"/>
        <end position="103"/>
    </location>
</feature>
<dbReference type="GO" id="GO:0005923">
    <property type="term" value="C:bicellular tight junction"/>
    <property type="evidence" value="ECO:0007669"/>
    <property type="project" value="UniProtKB-SubCell"/>
</dbReference>
<sequence length="210" mass="23055">MVSIRMQMVGCVLAVIGWILVLVMYVTPMWRVTTVTINDTTQTVWEGTFMRCLKKRGGDRSCRSYDFLVPLSPDFEGPSSLALAAVITCSAGLVIFSFTGRCAKLVFKERTMARFSVLSGVVILIGALLCFIPVCWTVDLILRDDHAAPLGGTRKVELGACLYIGFVAVAALAAGGGLLCASWPVHQNVWFWPISLHRTDGRETESHQLR</sequence>
<dbReference type="InterPro" id="IPR006187">
    <property type="entry name" value="Claudin"/>
</dbReference>
<keyword evidence="6 10" id="KW-0812">Transmembrane</keyword>
<keyword evidence="4" id="KW-0796">Tight junction</keyword>
<evidence type="ECO:0000256" key="6">
    <source>
        <dbReference type="ARBA" id="ARBA00022692"/>
    </source>
</evidence>
<name>A0A437CSP9_ORYJA</name>
<keyword evidence="8 10" id="KW-1133">Transmembrane helix</keyword>
<dbReference type="PRINTS" id="PR01077">
    <property type="entry name" value="CLAUDIN"/>
</dbReference>
<dbReference type="AlphaFoldDB" id="A0A437CSP9"/>
<evidence type="ECO:0000256" key="4">
    <source>
        <dbReference type="ARBA" id="ARBA00022427"/>
    </source>
</evidence>
<proteinExistence type="inferred from homology"/>
<reference evidence="11 12" key="2">
    <citation type="submission" date="2019-01" db="EMBL/GenBank/DDBJ databases">
        <title>A chromosome length genome reference of the Java medaka (oryzias javanicus).</title>
        <authorList>
            <person name="Herpin A."/>
            <person name="Takehana Y."/>
            <person name="Naruse K."/>
            <person name="Ansai S."/>
            <person name="Kawaguchi M."/>
        </authorList>
    </citation>
    <scope>NUCLEOTIDE SEQUENCE [LARGE SCALE GENOMIC DNA]</scope>
    <source>
        <strain evidence="11">RS831</strain>
        <tissue evidence="11">Whole body</tissue>
    </source>
</reference>
<dbReference type="OrthoDB" id="8967515at2759"/>
<feature type="transmembrane region" description="Helical" evidence="10">
    <location>
        <begin position="7"/>
        <end position="26"/>
    </location>
</feature>
<dbReference type="Proteomes" id="UP000283210">
    <property type="component" value="Chromosome 13"/>
</dbReference>